<sequence length="59" mass="7021">MDVWKTRNMLLAKDMRMRQCNMSGIGKVISVVCKQTCTTKTSYMRVLFLLMSNFRLRRK</sequence>
<dbReference type="AlphaFoldDB" id="A0A0A9E9E2"/>
<evidence type="ECO:0000313" key="1">
    <source>
        <dbReference type="EMBL" id="JAD94550.1"/>
    </source>
</evidence>
<proteinExistence type="predicted"/>
<dbReference type="EMBL" id="GBRH01203345">
    <property type="protein sequence ID" value="JAD94550.1"/>
    <property type="molecule type" value="Transcribed_RNA"/>
</dbReference>
<reference evidence="1" key="2">
    <citation type="journal article" date="2015" name="Data Brief">
        <title>Shoot transcriptome of the giant reed, Arundo donax.</title>
        <authorList>
            <person name="Barrero R.A."/>
            <person name="Guerrero F.D."/>
            <person name="Moolhuijzen P."/>
            <person name="Goolsby J.A."/>
            <person name="Tidwell J."/>
            <person name="Bellgard S.E."/>
            <person name="Bellgard M.I."/>
        </authorList>
    </citation>
    <scope>NUCLEOTIDE SEQUENCE</scope>
    <source>
        <tissue evidence="1">Shoot tissue taken approximately 20 cm above the soil surface</tissue>
    </source>
</reference>
<protein>
    <submittedName>
        <fullName evidence="1">Uncharacterized protein</fullName>
    </submittedName>
</protein>
<name>A0A0A9E9E2_ARUDO</name>
<organism evidence="1">
    <name type="scientific">Arundo donax</name>
    <name type="common">Giant reed</name>
    <name type="synonym">Donax arundinaceus</name>
    <dbReference type="NCBI Taxonomy" id="35708"/>
    <lineage>
        <taxon>Eukaryota</taxon>
        <taxon>Viridiplantae</taxon>
        <taxon>Streptophyta</taxon>
        <taxon>Embryophyta</taxon>
        <taxon>Tracheophyta</taxon>
        <taxon>Spermatophyta</taxon>
        <taxon>Magnoliopsida</taxon>
        <taxon>Liliopsida</taxon>
        <taxon>Poales</taxon>
        <taxon>Poaceae</taxon>
        <taxon>PACMAD clade</taxon>
        <taxon>Arundinoideae</taxon>
        <taxon>Arundineae</taxon>
        <taxon>Arundo</taxon>
    </lineage>
</organism>
<reference evidence="1" key="1">
    <citation type="submission" date="2014-09" db="EMBL/GenBank/DDBJ databases">
        <authorList>
            <person name="Magalhaes I.L.F."/>
            <person name="Oliveira U."/>
            <person name="Santos F.R."/>
            <person name="Vidigal T.H.D.A."/>
            <person name="Brescovit A.D."/>
            <person name="Santos A.J."/>
        </authorList>
    </citation>
    <scope>NUCLEOTIDE SEQUENCE</scope>
    <source>
        <tissue evidence="1">Shoot tissue taken approximately 20 cm above the soil surface</tissue>
    </source>
</reference>
<accession>A0A0A9E9E2</accession>